<evidence type="ECO:0000313" key="1">
    <source>
        <dbReference type="EMBL" id="MDR7319820.1"/>
    </source>
</evidence>
<dbReference type="AlphaFoldDB" id="A0AAE3ZJJ0"/>
<dbReference type="EMBL" id="JAVDYC010000001">
    <property type="protein sequence ID" value="MDR7319820.1"/>
    <property type="molecule type" value="Genomic_DNA"/>
</dbReference>
<proteinExistence type="predicted"/>
<gene>
    <name evidence="1" type="ORF">J2S44_000070</name>
</gene>
<protein>
    <submittedName>
        <fullName evidence="1">Uncharacterized protein</fullName>
    </submittedName>
</protein>
<dbReference type="RefSeq" id="WP_310407679.1">
    <property type="nucleotide sequence ID" value="NZ_JAVDYC010000001.1"/>
</dbReference>
<organism evidence="1 2">
    <name type="scientific">Catenuloplanes niger</name>
    <dbReference type="NCBI Taxonomy" id="587534"/>
    <lineage>
        <taxon>Bacteria</taxon>
        <taxon>Bacillati</taxon>
        <taxon>Actinomycetota</taxon>
        <taxon>Actinomycetes</taxon>
        <taxon>Micromonosporales</taxon>
        <taxon>Micromonosporaceae</taxon>
        <taxon>Catenuloplanes</taxon>
    </lineage>
</organism>
<name>A0AAE3ZJJ0_9ACTN</name>
<reference evidence="1 2" key="1">
    <citation type="submission" date="2023-07" db="EMBL/GenBank/DDBJ databases">
        <title>Sequencing the genomes of 1000 actinobacteria strains.</title>
        <authorList>
            <person name="Klenk H.-P."/>
        </authorList>
    </citation>
    <scope>NUCLEOTIDE SEQUENCE [LARGE SCALE GENOMIC DNA]</scope>
    <source>
        <strain evidence="1 2">DSM 44711</strain>
    </source>
</reference>
<dbReference type="Proteomes" id="UP001183629">
    <property type="component" value="Unassembled WGS sequence"/>
</dbReference>
<sequence length="261" mass="28827">MTPDDTAGERRRVMSESHRLRAEARALRAGGRARDAFPLWDRIEELTHRYRDLLPDVPVARCPHTGELVRWPIDTAGLDTWFWDYLNAVRRTPQPLPPSWIAMTGAMRLTEPVETPPFAVVPGPGVPFVVPRILGAPGVRAVLAEVPVGAHTGWAVTYFGPRPPDVRLVNLWGTNTYQVFDDGVWRGWDRHRPRISEYDFALTGWLESGALRWIAPGDDTATLRTGAADCPFVDLPGSRRIAVLANGTVQHLAAFAGDGAG</sequence>
<evidence type="ECO:0000313" key="2">
    <source>
        <dbReference type="Proteomes" id="UP001183629"/>
    </source>
</evidence>
<comment type="caution">
    <text evidence="1">The sequence shown here is derived from an EMBL/GenBank/DDBJ whole genome shotgun (WGS) entry which is preliminary data.</text>
</comment>
<accession>A0AAE3ZJJ0</accession>
<keyword evidence="2" id="KW-1185">Reference proteome</keyword>